<keyword evidence="5" id="KW-0046">Antibiotic resistance</keyword>
<dbReference type="InterPro" id="IPR000412">
    <property type="entry name" value="ABC_2_transport"/>
</dbReference>
<dbReference type="Pfam" id="PF01061">
    <property type="entry name" value="ABC2_membrane"/>
    <property type="match status" value="1"/>
</dbReference>
<reference evidence="8 9" key="1">
    <citation type="submission" date="2016-10" db="EMBL/GenBank/DDBJ databases">
        <authorList>
            <person name="de Groot N.N."/>
        </authorList>
    </citation>
    <scope>NUCLEOTIDE SEQUENCE [LARGE SCALE GENOMIC DNA]</scope>
    <source>
        <strain evidence="8 9">DSM 44468</strain>
    </source>
</reference>
<dbReference type="GO" id="GO:0046677">
    <property type="term" value="P:response to antibiotic"/>
    <property type="evidence" value="ECO:0007669"/>
    <property type="project" value="UniProtKB-KW"/>
</dbReference>
<comment type="subcellular location">
    <subcellularLocation>
        <location evidence="6">Cell membrane</location>
        <topology evidence="6">Multi-pass membrane protein</topology>
    </subcellularLocation>
    <subcellularLocation>
        <location evidence="1">Membrane</location>
        <topology evidence="1">Multi-pass membrane protein</topology>
    </subcellularLocation>
</comment>
<evidence type="ECO:0000256" key="1">
    <source>
        <dbReference type="ARBA" id="ARBA00004141"/>
    </source>
</evidence>
<evidence type="ECO:0000256" key="5">
    <source>
        <dbReference type="ARBA" id="ARBA00023251"/>
    </source>
</evidence>
<dbReference type="EMBL" id="FORP01000025">
    <property type="protein sequence ID" value="SFK60591.1"/>
    <property type="molecule type" value="Genomic_DNA"/>
</dbReference>
<evidence type="ECO:0000256" key="4">
    <source>
        <dbReference type="ARBA" id="ARBA00023136"/>
    </source>
</evidence>
<feature type="transmembrane region" description="Helical" evidence="6">
    <location>
        <begin position="68"/>
        <end position="92"/>
    </location>
</feature>
<dbReference type="RefSeq" id="WP_091514502.1">
    <property type="nucleotide sequence ID" value="NZ_CBDRCA010000002.1"/>
</dbReference>
<protein>
    <recommendedName>
        <fullName evidence="6">Transport permease protein</fullName>
    </recommendedName>
</protein>
<feature type="transmembrane region" description="Helical" evidence="6">
    <location>
        <begin position="149"/>
        <end position="172"/>
    </location>
</feature>
<dbReference type="PROSITE" id="PS51012">
    <property type="entry name" value="ABC_TM2"/>
    <property type="match status" value="1"/>
</dbReference>
<evidence type="ECO:0000256" key="3">
    <source>
        <dbReference type="ARBA" id="ARBA00022989"/>
    </source>
</evidence>
<proteinExistence type="inferred from homology"/>
<dbReference type="InterPro" id="IPR013525">
    <property type="entry name" value="ABC2_TM"/>
</dbReference>
<dbReference type="Proteomes" id="UP000199025">
    <property type="component" value="Unassembled WGS sequence"/>
</dbReference>
<dbReference type="AlphaFoldDB" id="A0A1I4AXJ0"/>
<feature type="transmembrane region" description="Helical" evidence="6">
    <location>
        <begin position="113"/>
        <end position="137"/>
    </location>
</feature>
<name>A0A1I4AXJ0_9PSEU</name>
<evidence type="ECO:0000313" key="8">
    <source>
        <dbReference type="EMBL" id="SFK60591.1"/>
    </source>
</evidence>
<keyword evidence="6" id="KW-1003">Cell membrane</keyword>
<evidence type="ECO:0000256" key="2">
    <source>
        <dbReference type="ARBA" id="ARBA00022692"/>
    </source>
</evidence>
<keyword evidence="3 6" id="KW-1133">Transmembrane helix</keyword>
<dbReference type="InterPro" id="IPR051784">
    <property type="entry name" value="Nod_factor_ABC_transporter"/>
</dbReference>
<accession>A0A1I4AXJ0</accession>
<keyword evidence="6" id="KW-0813">Transport</keyword>
<keyword evidence="4 6" id="KW-0472">Membrane</keyword>
<keyword evidence="9" id="KW-1185">Reference proteome</keyword>
<dbReference type="InterPro" id="IPR047817">
    <property type="entry name" value="ABC2_TM_bact-type"/>
</dbReference>
<dbReference type="PIRSF" id="PIRSF006648">
    <property type="entry name" value="DrrB"/>
    <property type="match status" value="1"/>
</dbReference>
<feature type="transmembrane region" description="Helical" evidence="6">
    <location>
        <begin position="39"/>
        <end position="62"/>
    </location>
</feature>
<feature type="domain" description="ABC transmembrane type-2" evidence="7">
    <location>
        <begin position="37"/>
        <end position="264"/>
    </location>
</feature>
<sequence length="266" mass="28159">MTAAVLAPPQRVSPAKAVQHGLSLAWRGVLKIRKNPEQLIDVTLQPILFLVMFVYLFGGAISGSTGTYLQALAPGLLVQNTIMASLSAGVALNTDVSKGVFDRFRSLPIARSAPLVGAVLADIVRYLVAIVVLLVMATIMGFRITTNPLAAVVGAVLMIVAGLCFCWMAVFVGMLVRTPGAVQGIMIALVFPLTFGSNVFVPSTTMPGWLRAWSDINPVSLLTDAMRGLLVGGEVAGPLLGALAWLAGIVLVFFPLAMRAYRRRVG</sequence>
<evidence type="ECO:0000313" key="9">
    <source>
        <dbReference type="Proteomes" id="UP000199025"/>
    </source>
</evidence>
<dbReference type="GO" id="GO:0140359">
    <property type="term" value="F:ABC-type transporter activity"/>
    <property type="evidence" value="ECO:0007669"/>
    <property type="project" value="InterPro"/>
</dbReference>
<dbReference type="OrthoDB" id="8988363at2"/>
<keyword evidence="2 6" id="KW-0812">Transmembrane</keyword>
<gene>
    <name evidence="8" type="ORF">SAMN05421835_12584</name>
</gene>
<evidence type="ECO:0000259" key="7">
    <source>
        <dbReference type="PROSITE" id="PS51012"/>
    </source>
</evidence>
<dbReference type="PANTHER" id="PTHR43229">
    <property type="entry name" value="NODULATION PROTEIN J"/>
    <property type="match status" value="1"/>
</dbReference>
<dbReference type="GO" id="GO:0043190">
    <property type="term" value="C:ATP-binding cassette (ABC) transporter complex"/>
    <property type="evidence" value="ECO:0007669"/>
    <property type="project" value="InterPro"/>
</dbReference>
<dbReference type="STRING" id="115433.SAMN05421835_12584"/>
<feature type="transmembrane region" description="Helical" evidence="6">
    <location>
        <begin position="235"/>
        <end position="257"/>
    </location>
</feature>
<organism evidence="8 9">
    <name type="scientific">Amycolatopsis sacchari</name>
    <dbReference type="NCBI Taxonomy" id="115433"/>
    <lineage>
        <taxon>Bacteria</taxon>
        <taxon>Bacillati</taxon>
        <taxon>Actinomycetota</taxon>
        <taxon>Actinomycetes</taxon>
        <taxon>Pseudonocardiales</taxon>
        <taxon>Pseudonocardiaceae</taxon>
        <taxon>Amycolatopsis</taxon>
    </lineage>
</organism>
<evidence type="ECO:0000256" key="6">
    <source>
        <dbReference type="RuleBase" id="RU361157"/>
    </source>
</evidence>
<comment type="similarity">
    <text evidence="6">Belongs to the ABC-2 integral membrane protein family.</text>
</comment>
<feature type="transmembrane region" description="Helical" evidence="6">
    <location>
        <begin position="184"/>
        <end position="201"/>
    </location>
</feature>
<dbReference type="PANTHER" id="PTHR43229:SF2">
    <property type="entry name" value="NODULATION PROTEIN J"/>
    <property type="match status" value="1"/>
</dbReference>